<keyword evidence="2" id="KW-1185">Reference proteome</keyword>
<dbReference type="AlphaFoldDB" id="A0A838YAZ1"/>
<comment type="caution">
    <text evidence="1">The sequence shown here is derived from an EMBL/GenBank/DDBJ whole genome shotgun (WGS) entry which is preliminary data.</text>
</comment>
<reference evidence="1 2" key="1">
    <citation type="submission" date="2020-07" db="EMBL/GenBank/DDBJ databases">
        <title>Draft genome sequence of violacein-producing bacteria and related species.</title>
        <authorList>
            <person name="Wilson H.S."/>
            <person name="De Leon M.E."/>
        </authorList>
    </citation>
    <scope>NUCLEOTIDE SEQUENCE [LARGE SCALE GENOMIC DNA]</scope>
    <source>
        <strain evidence="1 2">HSC-21Su07</strain>
    </source>
</reference>
<proteinExistence type="predicted"/>
<dbReference type="Proteomes" id="UP000545606">
    <property type="component" value="Unassembled WGS sequence"/>
</dbReference>
<evidence type="ECO:0000313" key="2">
    <source>
        <dbReference type="Proteomes" id="UP000545606"/>
    </source>
</evidence>
<accession>A0A838YAZ1</accession>
<dbReference type="RefSeq" id="WP_181837431.1">
    <property type="nucleotide sequence ID" value="NZ_JACERN010000042.1"/>
</dbReference>
<name>A0A838YAZ1_9NEIS</name>
<dbReference type="EMBL" id="JACERN010000042">
    <property type="protein sequence ID" value="MBA4710562.1"/>
    <property type="molecule type" value="Genomic_DNA"/>
</dbReference>
<protein>
    <submittedName>
        <fullName evidence="1">Uncharacterized protein</fullName>
    </submittedName>
</protein>
<organism evidence="1 2">
    <name type="scientific">Aquitalea aquatica</name>
    <dbReference type="NCBI Taxonomy" id="3044273"/>
    <lineage>
        <taxon>Bacteria</taxon>
        <taxon>Pseudomonadati</taxon>
        <taxon>Pseudomonadota</taxon>
        <taxon>Betaproteobacteria</taxon>
        <taxon>Neisseriales</taxon>
        <taxon>Chromobacteriaceae</taxon>
        <taxon>Aquitalea</taxon>
    </lineage>
</organism>
<gene>
    <name evidence="1" type="ORF">H2Z84_19480</name>
</gene>
<sequence length="167" mass="18341">MKLDREYQKKILDCLARAFPNIPSPIEYDTILGAENDDVFVANALYLEMHGLIQPGGIRISPDRSFMIDHDALKITHRGLDFLADDGGLSAILGVVTIKLHEDTLKELVAMKIQQSDLPPADKSIWLDALKKLPAEATKHLAVKLMDAGLAHAPDALRQVGSMLGLH</sequence>
<evidence type="ECO:0000313" key="1">
    <source>
        <dbReference type="EMBL" id="MBA4710562.1"/>
    </source>
</evidence>